<dbReference type="EMBL" id="CAADRP010001715">
    <property type="protein sequence ID" value="VFU49899.1"/>
    <property type="molecule type" value="Genomic_DNA"/>
</dbReference>
<reference evidence="2" key="1">
    <citation type="submission" date="2019-03" db="EMBL/GenBank/DDBJ databases">
        <authorList>
            <person name="Mank J."/>
            <person name="Almeida P."/>
        </authorList>
    </citation>
    <scope>NUCLEOTIDE SEQUENCE</scope>
    <source>
        <strain evidence="2">78183</strain>
    </source>
</reference>
<evidence type="ECO:0000256" key="1">
    <source>
        <dbReference type="SAM" id="MobiDB-lite"/>
    </source>
</evidence>
<protein>
    <submittedName>
        <fullName evidence="2">Uncharacterized protein</fullName>
    </submittedName>
</protein>
<gene>
    <name evidence="2" type="ORF">SVIM_LOCUS330596</name>
</gene>
<sequence>MEAGIVPVRLLFDNAKLVRDLMFPMEAGIVPFRLLFDNNKLVRDLRFPMEADCTKIIVWQLKGRTPLRLLSDKSSNPRDPSVPTSGGISPEKSELSIPISFGMKPEMLLEDKSRMVRLERIPICEGMDP</sequence>
<accession>A0A6N2MBP1</accession>
<organism evidence="2">
    <name type="scientific">Salix viminalis</name>
    <name type="common">Common osier</name>
    <name type="synonym">Basket willow</name>
    <dbReference type="NCBI Taxonomy" id="40686"/>
    <lineage>
        <taxon>Eukaryota</taxon>
        <taxon>Viridiplantae</taxon>
        <taxon>Streptophyta</taxon>
        <taxon>Embryophyta</taxon>
        <taxon>Tracheophyta</taxon>
        <taxon>Spermatophyta</taxon>
        <taxon>Magnoliopsida</taxon>
        <taxon>eudicotyledons</taxon>
        <taxon>Gunneridae</taxon>
        <taxon>Pentapetalae</taxon>
        <taxon>rosids</taxon>
        <taxon>fabids</taxon>
        <taxon>Malpighiales</taxon>
        <taxon>Salicaceae</taxon>
        <taxon>Saliceae</taxon>
        <taxon>Salix</taxon>
    </lineage>
</organism>
<name>A0A6N2MBP1_SALVM</name>
<feature type="region of interest" description="Disordered" evidence="1">
    <location>
        <begin position="69"/>
        <end position="98"/>
    </location>
</feature>
<evidence type="ECO:0000313" key="2">
    <source>
        <dbReference type="EMBL" id="VFU49899.1"/>
    </source>
</evidence>
<feature type="compositionally biased region" description="Polar residues" evidence="1">
    <location>
        <begin position="72"/>
        <end position="87"/>
    </location>
</feature>
<dbReference type="AlphaFoldDB" id="A0A6N2MBP1"/>
<proteinExistence type="predicted"/>